<dbReference type="Pfam" id="PF13936">
    <property type="entry name" value="HTH_38"/>
    <property type="match status" value="1"/>
</dbReference>
<accession>W6QUB3</accession>
<evidence type="ECO:0000313" key="3">
    <source>
        <dbReference type="Proteomes" id="UP000032841"/>
    </source>
</evidence>
<proteinExistence type="predicted"/>
<name>W6QUB3_ECTO5</name>
<dbReference type="Proteomes" id="UP000032841">
    <property type="component" value="Chromosome"/>
</dbReference>
<dbReference type="GO" id="GO:0004803">
    <property type="term" value="F:transposase activity"/>
    <property type="evidence" value="ECO:0007669"/>
    <property type="project" value="TreeGrafter"/>
</dbReference>
<dbReference type="InterPro" id="IPR025246">
    <property type="entry name" value="IS30-like_HTH"/>
</dbReference>
<feature type="domain" description="Transposase IS30-like HTH" evidence="1">
    <location>
        <begin position="10"/>
        <end position="35"/>
    </location>
</feature>
<protein>
    <submittedName>
        <fullName evidence="2">Transposase</fullName>
    </submittedName>
</protein>
<dbReference type="EMBL" id="HG916826">
    <property type="protein sequence ID" value="CDM40072.1"/>
    <property type="molecule type" value="Genomic_DNA"/>
</dbReference>
<dbReference type="HOGENOM" id="CLU_035706_9_5_6"/>
<sequence length="129" mass="14719">MISVQFCPGQGFSLRKIACLITRSPSTISRELRRNRDVCGGYSARTAQQQMQARRQVCRPKRKLLPGGERFELVAHMLRERLSPEQIAGKLRSMNIPNLRDAYVCRETIYGAAIRNAIYALPVGERRRS</sequence>
<dbReference type="AlphaFoldDB" id="W6QUB3"/>
<dbReference type="InterPro" id="IPR051917">
    <property type="entry name" value="Transposase-Integrase"/>
</dbReference>
<evidence type="ECO:0000259" key="1">
    <source>
        <dbReference type="Pfam" id="PF13936"/>
    </source>
</evidence>
<dbReference type="GO" id="GO:0005829">
    <property type="term" value="C:cytosol"/>
    <property type="evidence" value="ECO:0007669"/>
    <property type="project" value="TreeGrafter"/>
</dbReference>
<dbReference type="KEGG" id="ppse:BN5_1473"/>
<dbReference type="PANTHER" id="PTHR10948:SF23">
    <property type="entry name" value="TRANSPOSASE INSI FOR INSERTION SEQUENCE ELEMENT IS30A-RELATED"/>
    <property type="match status" value="1"/>
</dbReference>
<organism evidence="2 3">
    <name type="scientific">Ectopseudomonas oleovorans (strain CECT 5344)</name>
    <name type="common">Pseudomonas pseudoalcaligenes</name>
    <dbReference type="NCBI Taxonomy" id="1182590"/>
    <lineage>
        <taxon>Bacteria</taxon>
        <taxon>Pseudomonadati</taxon>
        <taxon>Pseudomonadota</taxon>
        <taxon>Gammaproteobacteria</taxon>
        <taxon>Pseudomonadales</taxon>
        <taxon>Pseudomonadaceae</taxon>
        <taxon>Ectopseudomonas</taxon>
    </lineage>
</organism>
<dbReference type="GO" id="GO:0032196">
    <property type="term" value="P:transposition"/>
    <property type="evidence" value="ECO:0007669"/>
    <property type="project" value="TreeGrafter"/>
</dbReference>
<evidence type="ECO:0000313" key="2">
    <source>
        <dbReference type="EMBL" id="CDM40072.1"/>
    </source>
</evidence>
<gene>
    <name evidence="2" type="primary">tnpA-1</name>
    <name evidence="2" type="ORF">BN5_1473</name>
</gene>
<dbReference type="PANTHER" id="PTHR10948">
    <property type="entry name" value="TRANSPOSASE"/>
    <property type="match status" value="1"/>
</dbReference>
<reference evidence="2 3" key="1">
    <citation type="submission" date="2013-11" db="EMBL/GenBank/DDBJ databases">
        <title>Complete genome sequence of the cyanide-degrading bacterium Pseudomonas pseudoalcaligenes CECT 5344.</title>
        <authorList>
            <person name="Wibberg D."/>
            <person name="Puehler A."/>
            <person name="Schlueter A."/>
        </authorList>
    </citation>
    <scope>NUCLEOTIDE SEQUENCE [LARGE SCALE GENOMIC DNA]</scope>
    <source>
        <strain evidence="3">CECT 5344</strain>
    </source>
</reference>